<protein>
    <submittedName>
        <fullName evidence="3">Cell envelope integrity/translocation protein TolA</fullName>
    </submittedName>
</protein>
<feature type="compositionally biased region" description="Low complexity" evidence="1">
    <location>
        <begin position="140"/>
        <end position="149"/>
    </location>
</feature>
<feature type="compositionally biased region" description="Low complexity" evidence="1">
    <location>
        <begin position="188"/>
        <end position="201"/>
    </location>
</feature>
<dbReference type="Gene3D" id="3.30.1150.10">
    <property type="match status" value="1"/>
</dbReference>
<evidence type="ECO:0000256" key="1">
    <source>
        <dbReference type="SAM" id="MobiDB-lite"/>
    </source>
</evidence>
<dbReference type="AlphaFoldDB" id="A0A917ALB3"/>
<organism evidence="3 4">
    <name type="scientific">Actibacterium pelagium</name>
    <dbReference type="NCBI Taxonomy" id="2029103"/>
    <lineage>
        <taxon>Bacteria</taxon>
        <taxon>Pseudomonadati</taxon>
        <taxon>Pseudomonadota</taxon>
        <taxon>Alphaproteobacteria</taxon>
        <taxon>Rhodobacterales</taxon>
        <taxon>Roseobacteraceae</taxon>
        <taxon>Actibacterium</taxon>
    </lineage>
</organism>
<reference evidence="3" key="1">
    <citation type="journal article" date="2014" name="Int. J. Syst. Evol. Microbiol.">
        <title>Complete genome sequence of Corynebacterium casei LMG S-19264T (=DSM 44701T), isolated from a smear-ripened cheese.</title>
        <authorList>
            <consortium name="US DOE Joint Genome Institute (JGI-PGF)"/>
            <person name="Walter F."/>
            <person name="Albersmeier A."/>
            <person name="Kalinowski J."/>
            <person name="Ruckert C."/>
        </authorList>
    </citation>
    <scope>NUCLEOTIDE SEQUENCE</scope>
    <source>
        <strain evidence="3">CGMCC 1.16012</strain>
    </source>
</reference>
<dbReference type="RefSeq" id="WP_095595516.1">
    <property type="nucleotide sequence ID" value="NZ_BMKN01000003.1"/>
</dbReference>
<evidence type="ECO:0000313" key="3">
    <source>
        <dbReference type="EMBL" id="GGE60318.1"/>
    </source>
</evidence>
<dbReference type="SUPFAM" id="SSF74653">
    <property type="entry name" value="TolA/TonB C-terminal domain"/>
    <property type="match status" value="1"/>
</dbReference>
<reference evidence="3" key="2">
    <citation type="submission" date="2020-09" db="EMBL/GenBank/DDBJ databases">
        <authorList>
            <person name="Sun Q."/>
            <person name="Zhou Y."/>
        </authorList>
    </citation>
    <scope>NUCLEOTIDE SEQUENCE</scope>
    <source>
        <strain evidence="3">CGMCC 1.16012</strain>
    </source>
</reference>
<feature type="compositionally biased region" description="Low complexity" evidence="1">
    <location>
        <begin position="213"/>
        <end position="222"/>
    </location>
</feature>
<keyword evidence="4" id="KW-1185">Reference proteome</keyword>
<gene>
    <name evidence="3" type="ORF">GCM10011517_29850</name>
</gene>
<sequence>MNTGVIISGLGHGLLILWLLFGGWFSRPEEAEFTTTEVSILSETEFLALTAPARAPSIVNEAPDVPAPNTELAALPPVPSDARPTPAPQPDQPTPPNPEDEPDVSRLTPAPPKEVADDLPDLPIPPAPEESANLIPDIGAPRPVARVAPTPSPAPTPELDRAPEVSKAPKPSEDAAEQLPEDKDAAPEEAAPEIVTEAEVTQKQGTAPASSIRPTARPARVAARPEPKPEQKPAPAPEPVSPPRDALADALAEALSGSGDAPTGPPLTFGERDALRVAVSRCWNVGSASTEALQTTVVVGVEMTPDGKPVQGSLRLISHSGGSEASARQMFEFARRAILRCGASGFDLPKEKYGRWRDIEMTFNPEKMRIR</sequence>
<dbReference type="Proteomes" id="UP000606730">
    <property type="component" value="Unassembled WGS sequence"/>
</dbReference>
<dbReference type="OrthoDB" id="7161229at2"/>
<name>A0A917ALB3_9RHOB</name>
<dbReference type="EMBL" id="BMKN01000003">
    <property type="protein sequence ID" value="GGE60318.1"/>
    <property type="molecule type" value="Genomic_DNA"/>
</dbReference>
<keyword evidence="2" id="KW-1133">Transmembrane helix</keyword>
<comment type="caution">
    <text evidence="3">The sequence shown here is derived from an EMBL/GenBank/DDBJ whole genome shotgun (WGS) entry which is preliminary data.</text>
</comment>
<evidence type="ECO:0000313" key="4">
    <source>
        <dbReference type="Proteomes" id="UP000606730"/>
    </source>
</evidence>
<feature type="compositionally biased region" description="Pro residues" evidence="1">
    <location>
        <begin position="85"/>
        <end position="97"/>
    </location>
</feature>
<evidence type="ECO:0000256" key="2">
    <source>
        <dbReference type="SAM" id="Phobius"/>
    </source>
</evidence>
<keyword evidence="2" id="KW-0812">Transmembrane</keyword>
<feature type="region of interest" description="Disordered" evidence="1">
    <location>
        <begin position="60"/>
        <end position="244"/>
    </location>
</feature>
<accession>A0A917ALB3</accession>
<keyword evidence="2" id="KW-0472">Membrane</keyword>
<feature type="compositionally biased region" description="Pro residues" evidence="1">
    <location>
        <begin position="232"/>
        <end position="242"/>
    </location>
</feature>
<proteinExistence type="predicted"/>
<feature type="transmembrane region" description="Helical" evidence="2">
    <location>
        <begin position="6"/>
        <end position="25"/>
    </location>
</feature>